<evidence type="ECO:0000313" key="2">
    <source>
        <dbReference type="Proteomes" id="UP001335100"/>
    </source>
</evidence>
<protein>
    <submittedName>
        <fullName evidence="1">Uncharacterized protein</fullName>
    </submittedName>
</protein>
<evidence type="ECO:0000313" key="1">
    <source>
        <dbReference type="EMBL" id="MEE1933626.1"/>
    </source>
</evidence>
<sequence length="58" mass="6519">MQIGKVYSDSFRKAALGAYRTYRGTFQHLDLPCWVITDGTQKIAVTDLRLIDTGNAEI</sequence>
<name>A0ABU7HQ08_9PSED</name>
<dbReference type="EMBL" id="JAZDQJ010000009">
    <property type="protein sequence ID" value="MEE1933626.1"/>
    <property type="molecule type" value="Genomic_DNA"/>
</dbReference>
<dbReference type="RefSeq" id="WP_330074456.1">
    <property type="nucleotide sequence ID" value="NZ_JAZDQJ010000009.1"/>
</dbReference>
<gene>
    <name evidence="1" type="ORF">V0R50_10375</name>
</gene>
<comment type="caution">
    <text evidence="1">The sequence shown here is derived from an EMBL/GenBank/DDBJ whole genome shotgun (WGS) entry which is preliminary data.</text>
</comment>
<organism evidence="1 2">
    <name type="scientific">Pseudomonas ulcerans</name>
    <dbReference type="NCBI Taxonomy" id="3115852"/>
    <lineage>
        <taxon>Bacteria</taxon>
        <taxon>Pseudomonadati</taxon>
        <taxon>Pseudomonadota</taxon>
        <taxon>Gammaproteobacteria</taxon>
        <taxon>Pseudomonadales</taxon>
        <taxon>Pseudomonadaceae</taxon>
        <taxon>Pseudomonas</taxon>
    </lineage>
</organism>
<proteinExistence type="predicted"/>
<accession>A0ABU7HQ08</accession>
<reference evidence="1 2" key="1">
    <citation type="submission" date="2024-01" db="EMBL/GenBank/DDBJ databases">
        <title>Unpublished Manusciprt.</title>
        <authorList>
            <person name="Duman M."/>
            <person name="Valdes E.G."/>
            <person name="Ajmi N."/>
            <person name="Altun S."/>
            <person name="Saticioglu I.B."/>
        </authorList>
    </citation>
    <scope>NUCLEOTIDE SEQUENCE [LARGE SCALE GENOMIC DNA]</scope>
    <source>
        <strain evidence="1 2">148P</strain>
    </source>
</reference>
<dbReference type="Proteomes" id="UP001335100">
    <property type="component" value="Unassembled WGS sequence"/>
</dbReference>
<keyword evidence="2" id="KW-1185">Reference proteome</keyword>